<accession>A0A0E0CLW9</accession>
<dbReference type="EnsemblPlants" id="OMERI02G20110.2">
    <property type="protein sequence ID" value="OMERI02G20110.2"/>
    <property type="gene ID" value="OMERI02G20110"/>
</dbReference>
<evidence type="ECO:0000313" key="2">
    <source>
        <dbReference type="EnsemblPlants" id="OMERI02G20110.2"/>
    </source>
</evidence>
<protein>
    <submittedName>
        <fullName evidence="2">Uncharacterized protein</fullName>
    </submittedName>
</protein>
<name>A0A0E0CLW9_9ORYZ</name>
<proteinExistence type="predicted"/>
<reference evidence="2" key="2">
    <citation type="submission" date="2018-05" db="EMBL/GenBank/DDBJ databases">
        <title>OmerRS3 (Oryza meridionalis Reference Sequence Version 3).</title>
        <authorList>
            <person name="Zhang J."/>
            <person name="Kudrna D."/>
            <person name="Lee S."/>
            <person name="Talag J."/>
            <person name="Welchert J."/>
            <person name="Wing R.A."/>
        </authorList>
    </citation>
    <scope>NUCLEOTIDE SEQUENCE [LARGE SCALE GENOMIC DNA]</scope>
    <source>
        <strain evidence="2">cv. OR44</strain>
    </source>
</reference>
<dbReference type="AlphaFoldDB" id="A0A0E0CLW9"/>
<feature type="region of interest" description="Disordered" evidence="1">
    <location>
        <begin position="1"/>
        <end position="41"/>
    </location>
</feature>
<keyword evidence="3" id="KW-1185">Reference proteome</keyword>
<sequence length="95" mass="10399">MAQHSRRRDLVSRDSPPADSPPPAHQGGSGNGARADVARKTKEEVDHLLAKLENEGVEIDGKIASIIGDGIARIRDEAAREHLDKIRKEKVMTVR</sequence>
<dbReference type="Proteomes" id="UP000008021">
    <property type="component" value="Chromosome 2"/>
</dbReference>
<evidence type="ECO:0000313" key="3">
    <source>
        <dbReference type="Proteomes" id="UP000008021"/>
    </source>
</evidence>
<evidence type="ECO:0000256" key="1">
    <source>
        <dbReference type="SAM" id="MobiDB-lite"/>
    </source>
</evidence>
<dbReference type="Gramene" id="OMERI02G20110.2">
    <property type="protein sequence ID" value="OMERI02G20110.2"/>
    <property type="gene ID" value="OMERI02G20110"/>
</dbReference>
<reference evidence="2" key="1">
    <citation type="submission" date="2015-04" db="UniProtKB">
        <authorList>
            <consortium name="EnsemblPlants"/>
        </authorList>
    </citation>
    <scope>IDENTIFICATION</scope>
</reference>
<organism evidence="2">
    <name type="scientific">Oryza meridionalis</name>
    <dbReference type="NCBI Taxonomy" id="40149"/>
    <lineage>
        <taxon>Eukaryota</taxon>
        <taxon>Viridiplantae</taxon>
        <taxon>Streptophyta</taxon>
        <taxon>Embryophyta</taxon>
        <taxon>Tracheophyta</taxon>
        <taxon>Spermatophyta</taxon>
        <taxon>Magnoliopsida</taxon>
        <taxon>Liliopsida</taxon>
        <taxon>Poales</taxon>
        <taxon>Poaceae</taxon>
        <taxon>BOP clade</taxon>
        <taxon>Oryzoideae</taxon>
        <taxon>Oryzeae</taxon>
        <taxon>Oryzinae</taxon>
        <taxon>Oryza</taxon>
    </lineage>
</organism>
<dbReference type="HOGENOM" id="CLU_2376392_0_0_1"/>